<name>A0A2N5WZX6_9GAMM</name>
<dbReference type="GO" id="GO:0016301">
    <property type="term" value="F:kinase activity"/>
    <property type="evidence" value="ECO:0007669"/>
    <property type="project" value="UniProtKB-KW"/>
</dbReference>
<evidence type="ECO:0000313" key="7">
    <source>
        <dbReference type="Proteomes" id="UP000235005"/>
    </source>
</evidence>
<organism evidence="6 7">
    <name type="scientific">Pseudohalioglobus lutimaris</name>
    <dbReference type="NCBI Taxonomy" id="1737061"/>
    <lineage>
        <taxon>Bacteria</taxon>
        <taxon>Pseudomonadati</taxon>
        <taxon>Pseudomonadota</taxon>
        <taxon>Gammaproteobacteria</taxon>
        <taxon>Cellvibrionales</taxon>
        <taxon>Halieaceae</taxon>
        <taxon>Pseudohalioglobus</taxon>
    </lineage>
</organism>
<evidence type="ECO:0000256" key="3">
    <source>
        <dbReference type="ARBA" id="ARBA00022777"/>
    </source>
</evidence>
<gene>
    <name evidence="6" type="ORF">C0039_15155</name>
</gene>
<keyword evidence="3 6" id="KW-0418">Kinase</keyword>
<comment type="similarity">
    <text evidence="1">Belongs to the carbohydrate kinase PfkB family.</text>
</comment>
<reference evidence="6 7" key="1">
    <citation type="submission" date="2018-01" db="EMBL/GenBank/DDBJ databases">
        <title>The draft genome sequence of Halioglobus lutimaris HF004.</title>
        <authorList>
            <person name="Du Z.-J."/>
            <person name="Shi M.-J."/>
        </authorList>
    </citation>
    <scope>NUCLEOTIDE SEQUENCE [LARGE SCALE GENOMIC DNA]</scope>
    <source>
        <strain evidence="6 7">HF004</strain>
    </source>
</reference>
<dbReference type="OrthoDB" id="9779730at2"/>
<evidence type="ECO:0000256" key="1">
    <source>
        <dbReference type="ARBA" id="ARBA00010688"/>
    </source>
</evidence>
<sequence length="350" mass="38888">MSNVVKYNKKPTVHGTGLIALDIVISSNPDVPTRQYAGGTCGNVLTILSYLGWNSYPIARLNDEPSSIHAKNDLARWDVRENFLHMDPVAPIPVITQENSRDRDGNPKHRFHWKNCPKCGSWLPNYKAVTLPAVEEIKRSVKQTELFFFDRTSPAALAMAKYFKSIGGLVFFEPSAKGDPRHFKEAMALADIVKYSDQRFSEVIGESENQLRPIIEIQTLGEQGLRYRSRRMTKWAHLRAHNAIKVVDSCGCGDWTTAGIIHSLLGRKPQELSKLVKKDIEEALKYGQALGAWNCGFEGARGGMYQMDKKSFEQDVKVILKGGTYKPRLTSAADDSASASDGLCPACPAS</sequence>
<dbReference type="SUPFAM" id="SSF53613">
    <property type="entry name" value="Ribokinase-like"/>
    <property type="match status" value="1"/>
</dbReference>
<evidence type="ECO:0000259" key="5">
    <source>
        <dbReference type="Pfam" id="PF00294"/>
    </source>
</evidence>
<dbReference type="Pfam" id="PF00294">
    <property type="entry name" value="PfkB"/>
    <property type="match status" value="1"/>
</dbReference>
<dbReference type="PANTHER" id="PTHR43085">
    <property type="entry name" value="HEXOKINASE FAMILY MEMBER"/>
    <property type="match status" value="1"/>
</dbReference>
<dbReference type="PANTHER" id="PTHR43085:SF57">
    <property type="entry name" value="CARBOHYDRATE KINASE PFKB DOMAIN-CONTAINING PROTEIN"/>
    <property type="match status" value="1"/>
</dbReference>
<keyword evidence="2" id="KW-0808">Transferase</keyword>
<feature type="compositionally biased region" description="Low complexity" evidence="4">
    <location>
        <begin position="331"/>
        <end position="341"/>
    </location>
</feature>
<dbReference type="EMBL" id="PKUS01000023">
    <property type="protein sequence ID" value="PLW67756.1"/>
    <property type="molecule type" value="Genomic_DNA"/>
</dbReference>
<accession>A0A2N5WZX6</accession>
<keyword evidence="7" id="KW-1185">Reference proteome</keyword>
<evidence type="ECO:0000256" key="2">
    <source>
        <dbReference type="ARBA" id="ARBA00022679"/>
    </source>
</evidence>
<dbReference type="InterPro" id="IPR029056">
    <property type="entry name" value="Ribokinase-like"/>
</dbReference>
<dbReference type="Proteomes" id="UP000235005">
    <property type="component" value="Unassembled WGS sequence"/>
</dbReference>
<proteinExistence type="inferred from homology"/>
<dbReference type="InterPro" id="IPR050306">
    <property type="entry name" value="PfkB_Carbo_kinase"/>
</dbReference>
<feature type="region of interest" description="Disordered" evidence="4">
    <location>
        <begin position="331"/>
        <end position="350"/>
    </location>
</feature>
<protein>
    <submittedName>
        <fullName evidence="6">Carbohydrate kinase</fullName>
    </submittedName>
</protein>
<dbReference type="Gene3D" id="3.40.1190.20">
    <property type="match status" value="1"/>
</dbReference>
<dbReference type="RefSeq" id="WP_101518523.1">
    <property type="nucleotide sequence ID" value="NZ_PKUS01000023.1"/>
</dbReference>
<evidence type="ECO:0000313" key="6">
    <source>
        <dbReference type="EMBL" id="PLW67756.1"/>
    </source>
</evidence>
<evidence type="ECO:0000256" key="4">
    <source>
        <dbReference type="SAM" id="MobiDB-lite"/>
    </source>
</evidence>
<feature type="domain" description="Carbohydrate kinase PfkB" evidence="5">
    <location>
        <begin position="34"/>
        <end position="301"/>
    </location>
</feature>
<comment type="caution">
    <text evidence="6">The sequence shown here is derived from an EMBL/GenBank/DDBJ whole genome shotgun (WGS) entry which is preliminary data.</text>
</comment>
<dbReference type="InterPro" id="IPR011611">
    <property type="entry name" value="PfkB_dom"/>
</dbReference>
<dbReference type="AlphaFoldDB" id="A0A2N5WZX6"/>